<keyword evidence="2" id="KW-1185">Reference proteome</keyword>
<evidence type="ECO:0008006" key="3">
    <source>
        <dbReference type="Google" id="ProtNLM"/>
    </source>
</evidence>
<accession>A0A0X3VAR5</accession>
<evidence type="ECO:0000313" key="2">
    <source>
        <dbReference type="Proteomes" id="UP000053244"/>
    </source>
</evidence>
<dbReference type="RefSeq" id="WP_067685289.1">
    <property type="nucleotide sequence ID" value="NZ_LLZH01000013.1"/>
</dbReference>
<comment type="caution">
    <text evidence="1">The sequence shown here is derived from an EMBL/GenBank/DDBJ whole genome shotgun (WGS) entry which is preliminary data.</text>
</comment>
<reference evidence="1 2" key="1">
    <citation type="submission" date="2015-10" db="EMBL/GenBank/DDBJ databases">
        <authorList>
            <person name="Gilbert D.G."/>
        </authorList>
    </citation>
    <scope>NUCLEOTIDE SEQUENCE [LARGE SCALE GENOMIC DNA]</scope>
    <source>
        <strain evidence="1 2">NRRL B-16712</strain>
    </source>
</reference>
<gene>
    <name evidence="1" type="ORF">ADL15_04470</name>
</gene>
<sequence>MAESAWLTFHCGTDKQTRLATFHHNGTEWQLAEVSAEPLPEGGAMPGRIAMTGQFGLAPGYTGCPGCAAVNFVRCGSCAELGCWVGASADFTCGNCGIQGPVVGTIKSLNAMDVA</sequence>
<protein>
    <recommendedName>
        <fullName evidence="3">TerY-C metal binding domain-containing protein</fullName>
    </recommendedName>
</protein>
<organism evidence="1 2">
    <name type="scientific">Actinoplanes awajinensis subsp. mycoplanecinus</name>
    <dbReference type="NCBI Taxonomy" id="135947"/>
    <lineage>
        <taxon>Bacteria</taxon>
        <taxon>Bacillati</taxon>
        <taxon>Actinomycetota</taxon>
        <taxon>Actinomycetes</taxon>
        <taxon>Micromonosporales</taxon>
        <taxon>Micromonosporaceae</taxon>
        <taxon>Actinoplanes</taxon>
    </lineage>
</organism>
<dbReference type="OrthoDB" id="1082028at2"/>
<dbReference type="Proteomes" id="UP000053244">
    <property type="component" value="Unassembled WGS sequence"/>
</dbReference>
<proteinExistence type="predicted"/>
<name>A0A0X3VAR5_9ACTN</name>
<dbReference type="EMBL" id="LLZH01000013">
    <property type="protein sequence ID" value="KUL41507.1"/>
    <property type="molecule type" value="Genomic_DNA"/>
</dbReference>
<evidence type="ECO:0000313" key="1">
    <source>
        <dbReference type="EMBL" id="KUL41507.1"/>
    </source>
</evidence>
<dbReference type="AlphaFoldDB" id="A0A0X3VAR5"/>